<dbReference type="PRINTS" id="PR00205">
    <property type="entry name" value="CADHERIN"/>
</dbReference>
<comment type="caution">
    <text evidence="8">The sequence shown here is derived from an EMBL/GenBank/DDBJ whole genome shotgun (WGS) entry which is preliminary data.</text>
</comment>
<evidence type="ECO:0000256" key="4">
    <source>
        <dbReference type="ARBA" id="ARBA00023136"/>
    </source>
</evidence>
<evidence type="ECO:0000256" key="5">
    <source>
        <dbReference type="PROSITE-ProRule" id="PRU00043"/>
    </source>
</evidence>
<dbReference type="GO" id="GO:0007156">
    <property type="term" value="P:homophilic cell adhesion via plasma membrane adhesion molecules"/>
    <property type="evidence" value="ECO:0007669"/>
    <property type="project" value="InterPro"/>
</dbReference>
<evidence type="ECO:0000256" key="3">
    <source>
        <dbReference type="ARBA" id="ARBA00022837"/>
    </source>
</evidence>
<dbReference type="InterPro" id="IPR015919">
    <property type="entry name" value="Cadherin-like_sf"/>
</dbReference>
<dbReference type="PROSITE" id="PS00232">
    <property type="entry name" value="CADHERIN_1"/>
    <property type="match status" value="1"/>
</dbReference>
<dbReference type="OrthoDB" id="6252479at2759"/>
<keyword evidence="3 5" id="KW-0106">Calcium</keyword>
<name>A0A0B2W6R6_TOXCA</name>
<keyword evidence="2" id="KW-0677">Repeat</keyword>
<dbReference type="Proteomes" id="UP000031036">
    <property type="component" value="Unassembled WGS sequence"/>
</dbReference>
<dbReference type="AlphaFoldDB" id="A0A0B2W6R6"/>
<evidence type="ECO:0000313" key="8">
    <source>
        <dbReference type="EMBL" id="KHN88965.1"/>
    </source>
</evidence>
<dbReference type="CDD" id="cd11304">
    <property type="entry name" value="Cadherin_repeat"/>
    <property type="match status" value="2"/>
</dbReference>
<keyword evidence="4 6" id="KW-0472">Membrane</keyword>
<dbReference type="PANTHER" id="PTHR24027:SF438">
    <property type="entry name" value="CADHERIN 23"/>
    <property type="match status" value="1"/>
</dbReference>
<evidence type="ECO:0000313" key="9">
    <source>
        <dbReference type="Proteomes" id="UP000031036"/>
    </source>
</evidence>
<dbReference type="InterPro" id="IPR039808">
    <property type="entry name" value="Cadherin"/>
</dbReference>
<evidence type="ECO:0000256" key="6">
    <source>
        <dbReference type="SAM" id="Phobius"/>
    </source>
</evidence>
<dbReference type="GO" id="GO:0045296">
    <property type="term" value="F:cadherin binding"/>
    <property type="evidence" value="ECO:0007669"/>
    <property type="project" value="TreeGrafter"/>
</dbReference>
<comment type="subcellular location">
    <subcellularLocation>
        <location evidence="1">Membrane</location>
    </subcellularLocation>
</comment>
<dbReference type="PROSITE" id="PS50268">
    <property type="entry name" value="CADHERIN_2"/>
    <property type="match status" value="2"/>
</dbReference>
<dbReference type="InterPro" id="IPR002126">
    <property type="entry name" value="Cadherin-like_dom"/>
</dbReference>
<protein>
    <submittedName>
        <fullName evidence="8">Cadherin-related tumor suppressor</fullName>
    </submittedName>
</protein>
<reference evidence="8 9" key="1">
    <citation type="submission" date="2014-11" db="EMBL/GenBank/DDBJ databases">
        <title>Genetic blueprint of the zoonotic pathogen Toxocara canis.</title>
        <authorList>
            <person name="Zhu X.-Q."/>
            <person name="Korhonen P.K."/>
            <person name="Cai H."/>
            <person name="Young N.D."/>
            <person name="Nejsum P."/>
            <person name="von Samson-Himmelstjerna G."/>
            <person name="Boag P.R."/>
            <person name="Tan P."/>
            <person name="Li Q."/>
            <person name="Min J."/>
            <person name="Yang Y."/>
            <person name="Wang X."/>
            <person name="Fang X."/>
            <person name="Hall R.S."/>
            <person name="Hofmann A."/>
            <person name="Sternberg P.W."/>
            <person name="Jex A.R."/>
            <person name="Gasser R.B."/>
        </authorList>
    </citation>
    <scope>NUCLEOTIDE SEQUENCE [LARGE SCALE GENOMIC DNA]</scope>
    <source>
        <strain evidence="8">PN_DK_2014</strain>
    </source>
</reference>
<dbReference type="GO" id="GO:0016477">
    <property type="term" value="P:cell migration"/>
    <property type="evidence" value="ECO:0007669"/>
    <property type="project" value="TreeGrafter"/>
</dbReference>
<dbReference type="SMART" id="SM00112">
    <property type="entry name" value="CA"/>
    <property type="match status" value="2"/>
</dbReference>
<dbReference type="PANTHER" id="PTHR24027">
    <property type="entry name" value="CADHERIN-23"/>
    <property type="match status" value="1"/>
</dbReference>
<keyword evidence="6" id="KW-1133">Transmembrane helix</keyword>
<dbReference type="SUPFAM" id="SSF49313">
    <property type="entry name" value="Cadherin-like"/>
    <property type="match status" value="3"/>
</dbReference>
<dbReference type="STRING" id="6265.A0A0B2W6R6"/>
<dbReference type="GO" id="GO:0005509">
    <property type="term" value="F:calcium ion binding"/>
    <property type="evidence" value="ECO:0007669"/>
    <property type="project" value="UniProtKB-UniRule"/>
</dbReference>
<evidence type="ECO:0000256" key="1">
    <source>
        <dbReference type="ARBA" id="ARBA00004370"/>
    </source>
</evidence>
<keyword evidence="9" id="KW-1185">Reference proteome</keyword>
<dbReference type="GO" id="GO:0008013">
    <property type="term" value="F:beta-catenin binding"/>
    <property type="evidence" value="ECO:0007669"/>
    <property type="project" value="TreeGrafter"/>
</dbReference>
<evidence type="ECO:0000259" key="7">
    <source>
        <dbReference type="PROSITE" id="PS50268"/>
    </source>
</evidence>
<feature type="domain" description="Cadherin" evidence="7">
    <location>
        <begin position="192"/>
        <end position="313"/>
    </location>
</feature>
<evidence type="ECO:0000256" key="2">
    <source>
        <dbReference type="ARBA" id="ARBA00022737"/>
    </source>
</evidence>
<dbReference type="InterPro" id="IPR020894">
    <property type="entry name" value="Cadherin_CS"/>
</dbReference>
<gene>
    <name evidence="8" type="primary">ft</name>
    <name evidence="8" type="ORF">Tcan_08570</name>
</gene>
<feature type="domain" description="Cadherin" evidence="7">
    <location>
        <begin position="318"/>
        <end position="426"/>
    </location>
</feature>
<feature type="transmembrane region" description="Helical" evidence="6">
    <location>
        <begin position="521"/>
        <end position="542"/>
    </location>
</feature>
<keyword evidence="6" id="KW-0812">Transmembrane</keyword>
<dbReference type="EMBL" id="JPKZ01000137">
    <property type="protein sequence ID" value="KHN88965.1"/>
    <property type="molecule type" value="Genomic_DNA"/>
</dbReference>
<sequence length="691" mass="76815">MRVEVFSSANEVPQFKRSTYSVTVESNALAGRNITQVVAGPKGLKYSLAATGKQLLTVLDVHPSRYLMRVEVFSSANEVPQFKRSTYSVTVESNALAGRNITQVVAGPKGLKYSLADSFSGLFDISNDGVISLGRLPIKSEQNRYHFLNVTATNDEGQSATTALNVFLEGERIVALATTSPPNSSPEQCRFLSKLYNAEILENQPGRHKLTKVTSNCEKDGRPYEYIIAQGSMEFEVDPIVGELFVEGPLDREKRSLHFVIVNVTTNIDNSTDAVRPTRQTNPVIEHTKSKLEPWQTLVAIHVLDENDNEPQFVKLNSEGIYVFSVDWQAPLLTPIARVHAEDADGRVPLIYSISESTVASADHFMLNQTSGVIALSKSLVNDRSDFHEFEVVVSDGVHNVTTPVRIYRLAPESNIVLLSADIPQQDIEDWSVERKMSDLTNEDVRILVKQAYVNEDGQVNPQRTHLFVYALDKNTHIPVGRDRLKTILEQSRSTLDGDLPKLAITLPAVDSTGRVSLAELLLIVICIILLLIACCMLFYLAKYCKRKATERFTGEYMVDSHSAGPRPYDVEQIDRKTAQSVLSSRPLPDPYEPNKTYDMNLRASPPINSTFISDTYHAHNRFLKAPLNSRQLGDAYGTIGPRSKNFSGDVMQVHTLVNNRSDKEVTLSSALQTSKDGALFPIYRSQGYSS</sequence>
<dbReference type="GO" id="GO:0016342">
    <property type="term" value="C:catenin complex"/>
    <property type="evidence" value="ECO:0007669"/>
    <property type="project" value="TreeGrafter"/>
</dbReference>
<dbReference type="Gene3D" id="2.60.40.60">
    <property type="entry name" value="Cadherins"/>
    <property type="match status" value="3"/>
</dbReference>
<accession>A0A0B2W6R6</accession>
<organism evidence="8 9">
    <name type="scientific">Toxocara canis</name>
    <name type="common">Canine roundworm</name>
    <dbReference type="NCBI Taxonomy" id="6265"/>
    <lineage>
        <taxon>Eukaryota</taxon>
        <taxon>Metazoa</taxon>
        <taxon>Ecdysozoa</taxon>
        <taxon>Nematoda</taxon>
        <taxon>Chromadorea</taxon>
        <taxon>Rhabditida</taxon>
        <taxon>Spirurina</taxon>
        <taxon>Ascaridomorpha</taxon>
        <taxon>Ascaridoidea</taxon>
        <taxon>Toxocaridae</taxon>
        <taxon>Toxocara</taxon>
    </lineage>
</organism>
<proteinExistence type="predicted"/>